<dbReference type="SUPFAM" id="SSF53901">
    <property type="entry name" value="Thiolase-like"/>
    <property type="match status" value="1"/>
</dbReference>
<feature type="domain" description="Beta-ketoacyl-[acyl-carrier-protein] synthase III N-terminal" evidence="11">
    <location>
        <begin position="104"/>
        <end position="181"/>
    </location>
</feature>
<evidence type="ECO:0000256" key="8">
    <source>
        <dbReference type="ARBA" id="ARBA00023160"/>
    </source>
</evidence>
<proteinExistence type="inferred from homology"/>
<dbReference type="EMBL" id="UINC01025326">
    <property type="protein sequence ID" value="SVB00697.1"/>
    <property type="molecule type" value="Genomic_DNA"/>
</dbReference>
<dbReference type="CDD" id="cd00830">
    <property type="entry name" value="KAS_III"/>
    <property type="match status" value="1"/>
</dbReference>
<keyword evidence="6" id="KW-0276">Fatty acid metabolism</keyword>
<keyword evidence="8" id="KW-0275">Fatty acid biosynthesis</keyword>
<organism evidence="12">
    <name type="scientific">marine metagenome</name>
    <dbReference type="NCBI Taxonomy" id="408172"/>
    <lineage>
        <taxon>unclassified sequences</taxon>
        <taxon>metagenomes</taxon>
        <taxon>ecological metagenomes</taxon>
    </lineage>
</organism>
<evidence type="ECO:0008006" key="13">
    <source>
        <dbReference type="Google" id="ProtNLM"/>
    </source>
</evidence>
<evidence type="ECO:0000256" key="6">
    <source>
        <dbReference type="ARBA" id="ARBA00022832"/>
    </source>
</evidence>
<keyword evidence="7" id="KW-0443">Lipid metabolism</keyword>
<keyword evidence="5" id="KW-0808">Transferase</keyword>
<reference evidence="12" key="1">
    <citation type="submission" date="2018-05" db="EMBL/GenBank/DDBJ databases">
        <authorList>
            <person name="Lanie J.A."/>
            <person name="Ng W.-L."/>
            <person name="Kazmierczak K.M."/>
            <person name="Andrzejewski T.M."/>
            <person name="Davidsen T.M."/>
            <person name="Wayne K.J."/>
            <person name="Tettelin H."/>
            <person name="Glass J.I."/>
            <person name="Rusch D."/>
            <person name="Podicherti R."/>
            <person name="Tsui H.-C.T."/>
            <person name="Winkler M.E."/>
        </authorList>
    </citation>
    <scope>NUCLEOTIDE SEQUENCE</scope>
</reference>
<dbReference type="NCBIfam" id="NF006829">
    <property type="entry name" value="PRK09352.1"/>
    <property type="match status" value="1"/>
</dbReference>
<keyword evidence="3" id="KW-0963">Cytoplasm</keyword>
<dbReference type="GO" id="GO:0006633">
    <property type="term" value="P:fatty acid biosynthetic process"/>
    <property type="evidence" value="ECO:0007669"/>
    <property type="project" value="UniProtKB-KW"/>
</dbReference>
<dbReference type="InterPro" id="IPR004655">
    <property type="entry name" value="FabH"/>
</dbReference>
<gene>
    <name evidence="12" type="ORF">METZ01_LOCUS153551</name>
</gene>
<evidence type="ECO:0000256" key="7">
    <source>
        <dbReference type="ARBA" id="ARBA00023098"/>
    </source>
</evidence>
<dbReference type="Pfam" id="PF08545">
    <property type="entry name" value="ACP_syn_III"/>
    <property type="match status" value="1"/>
</dbReference>
<evidence type="ECO:0000256" key="4">
    <source>
        <dbReference type="ARBA" id="ARBA00022516"/>
    </source>
</evidence>
<evidence type="ECO:0000313" key="12">
    <source>
        <dbReference type="EMBL" id="SVB00697.1"/>
    </source>
</evidence>
<dbReference type="Gene3D" id="3.40.47.10">
    <property type="match status" value="1"/>
</dbReference>
<comment type="similarity">
    <text evidence="2">Belongs to the thiolase-like superfamily. FabH family.</text>
</comment>
<accession>A0A382AI77</accession>
<name>A0A382AI77_9ZZZZ</name>
<protein>
    <recommendedName>
        <fullName evidence="13">Beta-ketoacyl-[acyl-carrier-protein] synthase III C-terminal domain-containing protein</fullName>
    </recommendedName>
</protein>
<dbReference type="GO" id="GO:0004315">
    <property type="term" value="F:3-oxoacyl-[acyl-carrier-protein] synthase activity"/>
    <property type="evidence" value="ECO:0007669"/>
    <property type="project" value="InterPro"/>
</dbReference>
<evidence type="ECO:0000256" key="1">
    <source>
        <dbReference type="ARBA" id="ARBA00005189"/>
    </source>
</evidence>
<dbReference type="Pfam" id="PF08541">
    <property type="entry name" value="ACP_syn_III_C"/>
    <property type="match status" value="1"/>
</dbReference>
<feature type="domain" description="Beta-ketoacyl-[acyl-carrier-protein] synthase III C-terminal" evidence="10">
    <location>
        <begin position="236"/>
        <end position="325"/>
    </location>
</feature>
<evidence type="ECO:0000256" key="5">
    <source>
        <dbReference type="ARBA" id="ARBA00022679"/>
    </source>
</evidence>
<evidence type="ECO:0000256" key="9">
    <source>
        <dbReference type="ARBA" id="ARBA00023315"/>
    </source>
</evidence>
<comment type="pathway">
    <text evidence="1">Lipid metabolism.</text>
</comment>
<dbReference type="InterPro" id="IPR013747">
    <property type="entry name" value="ACP_syn_III_C"/>
</dbReference>
<evidence type="ECO:0000256" key="2">
    <source>
        <dbReference type="ARBA" id="ARBA00008642"/>
    </source>
</evidence>
<keyword evidence="9" id="KW-0012">Acyltransferase</keyword>
<dbReference type="PANTHER" id="PTHR34069">
    <property type="entry name" value="3-OXOACYL-[ACYL-CARRIER-PROTEIN] SYNTHASE 3"/>
    <property type="match status" value="1"/>
</dbReference>
<dbReference type="InterPro" id="IPR016039">
    <property type="entry name" value="Thiolase-like"/>
</dbReference>
<dbReference type="AlphaFoldDB" id="A0A382AI77"/>
<evidence type="ECO:0000259" key="11">
    <source>
        <dbReference type="Pfam" id="PF08545"/>
    </source>
</evidence>
<dbReference type="InterPro" id="IPR013751">
    <property type="entry name" value="ACP_syn_III_N"/>
</dbReference>
<evidence type="ECO:0000259" key="10">
    <source>
        <dbReference type="Pfam" id="PF08541"/>
    </source>
</evidence>
<dbReference type="PANTHER" id="PTHR34069:SF2">
    <property type="entry name" value="BETA-KETOACYL-[ACYL-CARRIER-PROTEIN] SYNTHASE III"/>
    <property type="match status" value="1"/>
</dbReference>
<sequence>MGIEITGWGKCVPPTILKNKDFETFLDTSDEWIVSRTGVKERRISHVPMTELATVAAKHALASADKTPEEMDAIIMATCTPEYTIPSSASRVQENIGNTSAASFDINSACTGFVYGLTTAYGLVSSNVMNRILLIGSEKVSYFLDWKQRDTAVLFGDAAGAVVIENVDGDSKLHASKLGCDPAQGKALMLENFGSNMKLNNLSIEEEANFFGITFDGQEVFKHAVRTMAKLAKEALEEANLTIEDIELCIPHQANTRILQATARRCDLPLEKVFINLDKYGNTSAASIPVALTEALEQNKIKQNTKILFLAFGAGLTSAAAIIDWGSRIHSIKKSRASLPACSKTGLELINQA</sequence>
<keyword evidence="4" id="KW-0444">Lipid biosynthesis</keyword>
<dbReference type="HAMAP" id="MF_01815">
    <property type="entry name" value="FabH"/>
    <property type="match status" value="1"/>
</dbReference>
<evidence type="ECO:0000256" key="3">
    <source>
        <dbReference type="ARBA" id="ARBA00022490"/>
    </source>
</evidence>
<dbReference type="NCBIfam" id="TIGR00747">
    <property type="entry name" value="fabH"/>
    <property type="match status" value="1"/>
</dbReference>
<dbReference type="GO" id="GO:0044550">
    <property type="term" value="P:secondary metabolite biosynthetic process"/>
    <property type="evidence" value="ECO:0007669"/>
    <property type="project" value="TreeGrafter"/>
</dbReference>